<organism evidence="1 2">
    <name type="scientific">Linum tenue</name>
    <dbReference type="NCBI Taxonomy" id="586396"/>
    <lineage>
        <taxon>Eukaryota</taxon>
        <taxon>Viridiplantae</taxon>
        <taxon>Streptophyta</taxon>
        <taxon>Embryophyta</taxon>
        <taxon>Tracheophyta</taxon>
        <taxon>Spermatophyta</taxon>
        <taxon>Magnoliopsida</taxon>
        <taxon>eudicotyledons</taxon>
        <taxon>Gunneridae</taxon>
        <taxon>Pentapetalae</taxon>
        <taxon>rosids</taxon>
        <taxon>fabids</taxon>
        <taxon>Malpighiales</taxon>
        <taxon>Linaceae</taxon>
        <taxon>Linum</taxon>
    </lineage>
</organism>
<dbReference type="AlphaFoldDB" id="A0AAV0IPB6"/>
<evidence type="ECO:0000313" key="2">
    <source>
        <dbReference type="Proteomes" id="UP001154282"/>
    </source>
</evidence>
<accession>A0AAV0IPB6</accession>
<comment type="caution">
    <text evidence="1">The sequence shown here is derived from an EMBL/GenBank/DDBJ whole genome shotgun (WGS) entry which is preliminary data.</text>
</comment>
<protein>
    <submittedName>
        <fullName evidence="1">Uncharacterized protein</fullName>
    </submittedName>
</protein>
<name>A0AAV0IPB6_9ROSI</name>
<keyword evidence="2" id="KW-1185">Reference proteome</keyword>
<dbReference type="Proteomes" id="UP001154282">
    <property type="component" value="Unassembled WGS sequence"/>
</dbReference>
<dbReference type="EMBL" id="CAMGYJ010000004">
    <property type="protein sequence ID" value="CAI0398788.1"/>
    <property type="molecule type" value="Genomic_DNA"/>
</dbReference>
<reference evidence="1" key="1">
    <citation type="submission" date="2022-08" db="EMBL/GenBank/DDBJ databases">
        <authorList>
            <person name="Gutierrez-Valencia J."/>
        </authorList>
    </citation>
    <scope>NUCLEOTIDE SEQUENCE</scope>
</reference>
<sequence length="39" mass="4381">MRGGNIMIQGLGETTMQLQDTEITDFIGFSADLSRRTYL</sequence>
<proteinExistence type="predicted"/>
<evidence type="ECO:0000313" key="1">
    <source>
        <dbReference type="EMBL" id="CAI0398788.1"/>
    </source>
</evidence>
<gene>
    <name evidence="1" type="ORF">LITE_LOCUS10034</name>
</gene>